<dbReference type="InterPro" id="IPR036291">
    <property type="entry name" value="NAD(P)-bd_dom_sf"/>
</dbReference>
<evidence type="ECO:0008006" key="3">
    <source>
        <dbReference type="Google" id="ProtNLM"/>
    </source>
</evidence>
<dbReference type="AlphaFoldDB" id="A0A1Y1XMX5"/>
<accession>A0A1Y1XMX5</accession>
<comment type="caution">
    <text evidence="1">The sequence shown here is derived from an EMBL/GenBank/DDBJ whole genome shotgun (WGS) entry which is preliminary data.</text>
</comment>
<dbReference type="SUPFAM" id="SSF51735">
    <property type="entry name" value="NAD(P)-binding Rossmann-fold domains"/>
    <property type="match status" value="1"/>
</dbReference>
<reference evidence="1 2" key="1">
    <citation type="submission" date="2016-07" db="EMBL/GenBank/DDBJ databases">
        <title>Pervasive Adenine N6-methylation of Active Genes in Fungi.</title>
        <authorList>
            <consortium name="DOE Joint Genome Institute"/>
            <person name="Mondo S.J."/>
            <person name="Dannebaum R.O."/>
            <person name="Kuo R.C."/>
            <person name="Labutti K."/>
            <person name="Haridas S."/>
            <person name="Kuo A."/>
            <person name="Salamov A."/>
            <person name="Ahrendt S.R."/>
            <person name="Lipzen A."/>
            <person name="Sullivan W."/>
            <person name="Andreopoulos W.B."/>
            <person name="Clum A."/>
            <person name="Lindquist E."/>
            <person name="Daum C."/>
            <person name="Ramamoorthy G.K."/>
            <person name="Gryganskyi A."/>
            <person name="Culley D."/>
            <person name="Magnuson J.K."/>
            <person name="James T.Y."/>
            <person name="O'Malley M.A."/>
            <person name="Stajich J.E."/>
            <person name="Spatafora J.W."/>
            <person name="Visel A."/>
            <person name="Grigoriev I.V."/>
        </authorList>
    </citation>
    <scope>NUCLEOTIDE SEQUENCE [LARGE SCALE GENOMIC DNA]</scope>
    <source>
        <strain evidence="1 2">CBS 931.73</strain>
    </source>
</reference>
<dbReference type="OrthoDB" id="3535423at2759"/>
<gene>
    <name evidence="1" type="ORF">K493DRAFT_359972</name>
</gene>
<dbReference type="PANTHER" id="PTHR14097">
    <property type="entry name" value="OXIDOREDUCTASE HTATIP2"/>
    <property type="match status" value="1"/>
</dbReference>
<dbReference type="EMBL" id="MCFE01000558">
    <property type="protein sequence ID" value="ORX87082.1"/>
    <property type="molecule type" value="Genomic_DNA"/>
</dbReference>
<evidence type="ECO:0000313" key="1">
    <source>
        <dbReference type="EMBL" id="ORX87082.1"/>
    </source>
</evidence>
<sequence>MKVILTGATGFVGGETPLEGRHDKLSLIMVEDFARPSAHLARLGDHEACVWCIGGKASDFPTEEEYLRVSFEYTLAAATATATALSNVNPHLRFCYLSGLGADPTESRALWLEKITRYVKGRTEAHLTQLCADRGLLRVHLFRPGGILANSRWNRALAYLLHLLPSITILVDQLAQVMIEVALHGGDECLWEHGDILAKAKELSPD</sequence>
<dbReference type="Proteomes" id="UP000193498">
    <property type="component" value="Unassembled WGS sequence"/>
</dbReference>
<proteinExistence type="predicted"/>
<keyword evidence="2" id="KW-1185">Reference proteome</keyword>
<organism evidence="1 2">
    <name type="scientific">Basidiobolus meristosporus CBS 931.73</name>
    <dbReference type="NCBI Taxonomy" id="1314790"/>
    <lineage>
        <taxon>Eukaryota</taxon>
        <taxon>Fungi</taxon>
        <taxon>Fungi incertae sedis</taxon>
        <taxon>Zoopagomycota</taxon>
        <taxon>Entomophthoromycotina</taxon>
        <taxon>Basidiobolomycetes</taxon>
        <taxon>Basidiobolales</taxon>
        <taxon>Basidiobolaceae</taxon>
        <taxon>Basidiobolus</taxon>
    </lineage>
</organism>
<protein>
    <recommendedName>
        <fullName evidence="3">NAD(P)-binding protein</fullName>
    </recommendedName>
</protein>
<name>A0A1Y1XMX5_9FUNG</name>
<dbReference type="Gene3D" id="3.40.50.720">
    <property type="entry name" value="NAD(P)-binding Rossmann-like Domain"/>
    <property type="match status" value="1"/>
</dbReference>
<dbReference type="STRING" id="1314790.A0A1Y1XMX5"/>
<dbReference type="InParanoid" id="A0A1Y1XMX5"/>
<evidence type="ECO:0000313" key="2">
    <source>
        <dbReference type="Proteomes" id="UP000193498"/>
    </source>
</evidence>
<dbReference type="PANTHER" id="PTHR14097:SF8">
    <property type="entry name" value="NAD(P)-BINDING DOMAIN-CONTAINING PROTEIN"/>
    <property type="match status" value="1"/>
</dbReference>